<dbReference type="PANTHER" id="PTHR46160:SF9">
    <property type="entry name" value="PROTEIN PRY2-RELATED"/>
    <property type="match status" value="1"/>
</dbReference>
<feature type="domain" description="VWFD" evidence="7">
    <location>
        <begin position="893"/>
        <end position="996"/>
    </location>
</feature>
<proteinExistence type="predicted"/>
<dbReference type="SMART" id="SM00216">
    <property type="entry name" value="VWD"/>
    <property type="match status" value="1"/>
</dbReference>
<dbReference type="Pfam" id="PF08742">
    <property type="entry name" value="C8"/>
    <property type="match status" value="1"/>
</dbReference>
<dbReference type="PANTHER" id="PTHR46160">
    <property type="entry name" value="ALPHA-TECTORIN-RELATED"/>
    <property type="match status" value="1"/>
</dbReference>
<dbReference type="CDD" id="cd19941">
    <property type="entry name" value="TIL"/>
    <property type="match status" value="1"/>
</dbReference>
<dbReference type="EMBL" id="JASSZA010000019">
    <property type="protein sequence ID" value="KAK2088431.1"/>
    <property type="molecule type" value="Genomic_DNA"/>
</dbReference>
<gene>
    <name evidence="8" type="ORF">P7K49_034338</name>
</gene>
<sequence>MLHESEERKEKRKEKKAQVNNSTFLGLTQEASVDSKNTGREEFLTAFLQNYQLGYSSAYPSLLISSLSESPASVVILSHADNTSQQVTVRPRESVMVNISAKAEMIGSKTFQHAVVVHSDHAISVQALNSKPNTAELTLLRPTPALGTEYFVLTPPGTSARNVKEFAVVAGAAGASVSVKLKGSVTFIGKFYPAGSVLSVTLQPYSVAQLQSTVDLSGSKVTANSPVAVLSGHSCAQKHTTCNHVVEQLLPTSAWGTHYVVPTLASQSRYDLAYVVASQATKLTYNHGGTAGSRGLQEGDVVEFEVRPSWPLYLSADVGIQVVLFGTGAIRNEVTYDPFLVLIPSVAAYCPAYVVKSVPGIEGVALVVAQTKAASELTIDGQAMGANLTWAAVPGSEFSYAEVELGTADMVHVAQATTNFGMLTFGLTKAVGYATAADCSQRVSDLGFPPPLKWTAASKLLKLPRQDGLQDPQDASPLSCAVPSGALLRRREVCSRAALQGGGREGQGDPHYTTFDGRRYDMMGTCSYTMAELCSEDDTLPAFSVEAKNEHRGSRRVSYVGLVTVRAYSHSVSLTRGEVGFVLIDSQRSRLPVSLSEGRLRVYQSGPRAVVELVFGLVVTYDWDCQLALSLPTHFQDQVCGLCGNYNGDPADDFLTPDGDQVPDPVEFASSWKLDDGDYLCEDGCQNNCPACTPGQAQHYEGDRLCGMLTKLDGPFAVCHDTLDPRPFLEQCVYDLCVVGGDRPSLCRGLSAYAQACLELGISVGDWRSPANCPLTCPANSRYELCGPACPASCNGAAAPSNCSGRPCVEGCVCLPGFVASGGACVPASSCGCTFQGLLLAPGQEVWADELCQRRCTCTTNQQVTCRDTKGCPAGERCSVQNGLLGCYPDRFGTCQGSGDPHYVSFDGRRFDFMGTCTYLLVGSCGQNAALPAFRVLVENEHRGSQTVSYTRAVRVEARGVKVAVRREYAGQVLVSDAGAQGWVSGQETPSEDLEL</sequence>
<dbReference type="InterPro" id="IPR025615">
    <property type="entry name" value="TILa_dom"/>
</dbReference>
<dbReference type="InterPro" id="IPR001846">
    <property type="entry name" value="VWF_type-D"/>
</dbReference>
<evidence type="ECO:0000256" key="1">
    <source>
        <dbReference type="ARBA" id="ARBA00004370"/>
    </source>
</evidence>
<evidence type="ECO:0000313" key="9">
    <source>
        <dbReference type="Proteomes" id="UP001266305"/>
    </source>
</evidence>
<comment type="caution">
    <text evidence="8">The sequence shown here is derived from an EMBL/GenBank/DDBJ whole genome shotgun (WGS) entry which is preliminary data.</text>
</comment>
<evidence type="ECO:0000256" key="4">
    <source>
        <dbReference type="ARBA" id="ARBA00023157"/>
    </source>
</evidence>
<keyword evidence="2" id="KW-0732">Signal</keyword>
<organism evidence="8 9">
    <name type="scientific">Saguinus oedipus</name>
    <name type="common">Cotton-top tamarin</name>
    <name type="synonym">Oedipomidas oedipus</name>
    <dbReference type="NCBI Taxonomy" id="9490"/>
    <lineage>
        <taxon>Eukaryota</taxon>
        <taxon>Metazoa</taxon>
        <taxon>Chordata</taxon>
        <taxon>Craniata</taxon>
        <taxon>Vertebrata</taxon>
        <taxon>Euteleostomi</taxon>
        <taxon>Mammalia</taxon>
        <taxon>Eutheria</taxon>
        <taxon>Euarchontoglires</taxon>
        <taxon>Primates</taxon>
        <taxon>Haplorrhini</taxon>
        <taxon>Platyrrhini</taxon>
        <taxon>Cebidae</taxon>
        <taxon>Callitrichinae</taxon>
        <taxon>Saguinus</taxon>
    </lineage>
</organism>
<evidence type="ECO:0000313" key="8">
    <source>
        <dbReference type="EMBL" id="KAK2088431.1"/>
    </source>
</evidence>
<keyword evidence="4" id="KW-1015">Disulfide bond</keyword>
<evidence type="ECO:0000256" key="2">
    <source>
        <dbReference type="ARBA" id="ARBA00022729"/>
    </source>
</evidence>
<keyword evidence="3" id="KW-0472">Membrane</keyword>
<dbReference type="Pfam" id="PF01826">
    <property type="entry name" value="TIL"/>
    <property type="match status" value="1"/>
</dbReference>
<dbReference type="Pfam" id="PF12714">
    <property type="entry name" value="TILa"/>
    <property type="match status" value="1"/>
</dbReference>
<dbReference type="Gene3D" id="2.10.25.10">
    <property type="entry name" value="Laminin"/>
    <property type="match status" value="1"/>
</dbReference>
<dbReference type="InterPro" id="IPR014853">
    <property type="entry name" value="VWF/SSPO/ZAN-like_Cys-rich_dom"/>
</dbReference>
<evidence type="ECO:0000256" key="6">
    <source>
        <dbReference type="SAM" id="MobiDB-lite"/>
    </source>
</evidence>
<dbReference type="Proteomes" id="UP001266305">
    <property type="component" value="Unassembled WGS sequence"/>
</dbReference>
<dbReference type="SUPFAM" id="SSF57567">
    <property type="entry name" value="Serine protease inhibitors"/>
    <property type="match status" value="1"/>
</dbReference>
<dbReference type="SMART" id="SM00832">
    <property type="entry name" value="C8"/>
    <property type="match status" value="1"/>
</dbReference>
<feature type="domain" description="VWFD" evidence="7">
    <location>
        <begin position="502"/>
        <end position="682"/>
    </location>
</feature>
<dbReference type="InterPro" id="IPR035234">
    <property type="entry name" value="IgGFc-bd_N"/>
</dbReference>
<dbReference type="InterPro" id="IPR002919">
    <property type="entry name" value="TIL_dom"/>
</dbReference>
<evidence type="ECO:0000256" key="5">
    <source>
        <dbReference type="ARBA" id="ARBA00023180"/>
    </source>
</evidence>
<dbReference type="Pfam" id="PF00094">
    <property type="entry name" value="VWD"/>
    <property type="match status" value="2"/>
</dbReference>
<dbReference type="InterPro" id="IPR036084">
    <property type="entry name" value="Ser_inhib-like_sf"/>
</dbReference>
<evidence type="ECO:0000259" key="7">
    <source>
        <dbReference type="PROSITE" id="PS51233"/>
    </source>
</evidence>
<comment type="subcellular location">
    <subcellularLocation>
        <location evidence="1">Membrane</location>
    </subcellularLocation>
</comment>
<feature type="region of interest" description="Disordered" evidence="6">
    <location>
        <begin position="1"/>
        <end position="21"/>
    </location>
</feature>
<keyword evidence="9" id="KW-1185">Reference proteome</keyword>
<reference evidence="8 9" key="1">
    <citation type="submission" date="2023-05" db="EMBL/GenBank/DDBJ databases">
        <title>B98-5 Cell Line De Novo Hybrid Assembly: An Optical Mapping Approach.</title>
        <authorList>
            <person name="Kananen K."/>
            <person name="Auerbach J.A."/>
            <person name="Kautto E."/>
            <person name="Blachly J.S."/>
        </authorList>
    </citation>
    <scope>NUCLEOTIDE SEQUENCE [LARGE SCALE GENOMIC DNA]</scope>
    <source>
        <strain evidence="8">B95-8</strain>
        <tissue evidence="8">Cell line</tissue>
    </source>
</reference>
<dbReference type="Pfam" id="PF17517">
    <property type="entry name" value="IgGFc_binding"/>
    <property type="match status" value="1"/>
</dbReference>
<protein>
    <recommendedName>
        <fullName evidence="7">VWFD domain-containing protein</fullName>
    </recommendedName>
</protein>
<keyword evidence="5" id="KW-0325">Glycoprotein</keyword>
<accession>A0ABQ9TV00</accession>
<dbReference type="PROSITE" id="PS51233">
    <property type="entry name" value="VWFD"/>
    <property type="match status" value="2"/>
</dbReference>
<evidence type="ECO:0000256" key="3">
    <source>
        <dbReference type="ARBA" id="ARBA00023136"/>
    </source>
</evidence>
<name>A0ABQ9TV00_SAGOE</name>
<dbReference type="InterPro" id="IPR052749">
    <property type="entry name" value="Alpha-tectorin"/>
</dbReference>